<proteinExistence type="predicted"/>
<feature type="domain" description="Death" evidence="2">
    <location>
        <begin position="4"/>
        <end position="72"/>
    </location>
</feature>
<gene>
    <name evidence="3" type="ORF">OFUS_LOCUS3928</name>
</gene>
<reference evidence="3" key="1">
    <citation type="submission" date="2022-03" db="EMBL/GenBank/DDBJ databases">
        <authorList>
            <person name="Martin C."/>
        </authorList>
    </citation>
    <scope>NUCLEOTIDE SEQUENCE</scope>
</reference>
<keyword evidence="4" id="KW-1185">Reference proteome</keyword>
<evidence type="ECO:0000313" key="4">
    <source>
        <dbReference type="Proteomes" id="UP000749559"/>
    </source>
</evidence>
<dbReference type="SUPFAM" id="SSF47986">
    <property type="entry name" value="DEATH domain"/>
    <property type="match status" value="1"/>
</dbReference>
<sequence>MTSQDKFLLKIGNRIGDKYSALGIQLGLNNADIFYIKGNNPHNSAQWGYDILSTWAQRQPNQMPLLAEALRNQEVGRVDLAEMVDQIHNLKNQNKQLEVDVAKGKMAYETMESEHENTKYTLRQAEQRIVSLEQKTASSTTKAKLETHPSSNRMLSLESPSISFSYIEDDDGGNDGGNYYGGNNYYIDYIVDAATFGKGWPKRSHPRSKSSNYRS</sequence>
<dbReference type="AlphaFoldDB" id="A0A8S4N770"/>
<feature type="region of interest" description="Disordered" evidence="1">
    <location>
        <begin position="133"/>
        <end position="154"/>
    </location>
</feature>
<evidence type="ECO:0000256" key="1">
    <source>
        <dbReference type="SAM" id="MobiDB-lite"/>
    </source>
</evidence>
<dbReference type="GO" id="GO:0007165">
    <property type="term" value="P:signal transduction"/>
    <property type="evidence" value="ECO:0007669"/>
    <property type="project" value="InterPro"/>
</dbReference>
<organism evidence="3 4">
    <name type="scientific">Owenia fusiformis</name>
    <name type="common">Polychaete worm</name>
    <dbReference type="NCBI Taxonomy" id="6347"/>
    <lineage>
        <taxon>Eukaryota</taxon>
        <taxon>Metazoa</taxon>
        <taxon>Spiralia</taxon>
        <taxon>Lophotrochozoa</taxon>
        <taxon>Annelida</taxon>
        <taxon>Polychaeta</taxon>
        <taxon>Sedentaria</taxon>
        <taxon>Canalipalpata</taxon>
        <taxon>Sabellida</taxon>
        <taxon>Oweniida</taxon>
        <taxon>Oweniidae</taxon>
        <taxon>Owenia</taxon>
    </lineage>
</organism>
<dbReference type="InterPro" id="IPR011029">
    <property type="entry name" value="DEATH-like_dom_sf"/>
</dbReference>
<dbReference type="InterPro" id="IPR000488">
    <property type="entry name" value="Death_dom"/>
</dbReference>
<dbReference type="Proteomes" id="UP000749559">
    <property type="component" value="Unassembled WGS sequence"/>
</dbReference>
<name>A0A8S4N770_OWEFU</name>
<dbReference type="OrthoDB" id="6047405at2759"/>
<evidence type="ECO:0000259" key="2">
    <source>
        <dbReference type="PROSITE" id="PS50017"/>
    </source>
</evidence>
<comment type="caution">
    <text evidence="3">The sequence shown here is derived from an EMBL/GenBank/DDBJ whole genome shotgun (WGS) entry which is preliminary data.</text>
</comment>
<dbReference type="PROSITE" id="PS50017">
    <property type="entry name" value="DEATH_DOMAIN"/>
    <property type="match status" value="1"/>
</dbReference>
<accession>A0A8S4N770</accession>
<dbReference type="Gene3D" id="1.10.533.10">
    <property type="entry name" value="Death Domain, Fas"/>
    <property type="match status" value="1"/>
</dbReference>
<dbReference type="EMBL" id="CAIIXF020000002">
    <property type="protein sequence ID" value="CAH1776791.1"/>
    <property type="molecule type" value="Genomic_DNA"/>
</dbReference>
<protein>
    <recommendedName>
        <fullName evidence="2">Death domain-containing protein</fullName>
    </recommendedName>
</protein>
<evidence type="ECO:0000313" key="3">
    <source>
        <dbReference type="EMBL" id="CAH1776791.1"/>
    </source>
</evidence>